<gene>
    <name evidence="1" type="ORF">L1987_46820</name>
</gene>
<evidence type="ECO:0000313" key="2">
    <source>
        <dbReference type="Proteomes" id="UP001056120"/>
    </source>
</evidence>
<keyword evidence="2" id="KW-1185">Reference proteome</keyword>
<name>A0ACB9G2L1_9ASTR</name>
<comment type="caution">
    <text evidence="1">The sequence shown here is derived from an EMBL/GenBank/DDBJ whole genome shotgun (WGS) entry which is preliminary data.</text>
</comment>
<sequence length="670" mass="75652">MTISIAQPFKATDNFILDCGSSSTTTCDRKWEGDYHSEFVPSNTTTTSFSSTPHYLDPSVPGTPYLTARVFNSSSFTYTFPVSEGPKFLRLYFYPATYSGLNANQSFFSVSSNGYSLLTNFSAFLTASFLVQSGSTQIPYFVKEFLIHVNNTQNLNVMFTPSPNSYAFINGIEVVSMPENLYINAKTPKYVNQLTGPVIDNGMALENIYRLNMGGGQVTADEDTGMYRSWYQDNNYIFGAAFGWTFVYSNPIMFTTETPNYTAPEIVYQTQRSMDNMADMYNLTWILPVDSGFYYMLRLHFCNIIPQYTGKNNVVFRIFINNQTVEQEADLFYWTQGSGYPIFKDYIVFVNDPDGRRSKQDLWVAMHPNPKFKSKYHNAYLNGLEVFKLSMSGDLSSPSPELSPEHPPPRPVSAIKGNKKTPPYAAIFGGVSGCFVLLSVLLLVVLVRKKRANPCSTTDDVKLPSDRCRRFTLQEVKTATNEFNDNCSIGSGGFGKVYKGYVDNTTTIVAIQRLNPSSSQGFHEFRTEIALLSRLRHVHLVSMIGYCEDKGEMVLVYDYMGHGTLREHLYNTNKPPLSWKRRLHICIGAAKGLHYLHSGGNRAIIHRDVKSTNILLDDNWVPKVASSCLHDEESERRAMEEVVWGLEFALELQEAAEKQDGHDETMPENQ</sequence>
<protein>
    <submittedName>
        <fullName evidence="1">Uncharacterized protein</fullName>
    </submittedName>
</protein>
<proteinExistence type="predicted"/>
<organism evidence="1 2">
    <name type="scientific">Smallanthus sonchifolius</name>
    <dbReference type="NCBI Taxonomy" id="185202"/>
    <lineage>
        <taxon>Eukaryota</taxon>
        <taxon>Viridiplantae</taxon>
        <taxon>Streptophyta</taxon>
        <taxon>Embryophyta</taxon>
        <taxon>Tracheophyta</taxon>
        <taxon>Spermatophyta</taxon>
        <taxon>Magnoliopsida</taxon>
        <taxon>eudicotyledons</taxon>
        <taxon>Gunneridae</taxon>
        <taxon>Pentapetalae</taxon>
        <taxon>asterids</taxon>
        <taxon>campanulids</taxon>
        <taxon>Asterales</taxon>
        <taxon>Asteraceae</taxon>
        <taxon>Asteroideae</taxon>
        <taxon>Heliantheae alliance</taxon>
        <taxon>Millerieae</taxon>
        <taxon>Smallanthus</taxon>
    </lineage>
</organism>
<reference evidence="1 2" key="2">
    <citation type="journal article" date="2022" name="Mol. Ecol. Resour.">
        <title>The genomes of chicory, endive, great burdock and yacon provide insights into Asteraceae paleo-polyploidization history and plant inulin production.</title>
        <authorList>
            <person name="Fan W."/>
            <person name="Wang S."/>
            <person name="Wang H."/>
            <person name="Wang A."/>
            <person name="Jiang F."/>
            <person name="Liu H."/>
            <person name="Zhao H."/>
            <person name="Xu D."/>
            <person name="Zhang Y."/>
        </authorList>
    </citation>
    <scope>NUCLEOTIDE SEQUENCE [LARGE SCALE GENOMIC DNA]</scope>
    <source>
        <strain evidence="2">cv. Yunnan</strain>
        <tissue evidence="1">Leaves</tissue>
    </source>
</reference>
<reference evidence="2" key="1">
    <citation type="journal article" date="2022" name="Mol. Ecol. Resour.">
        <title>The genomes of chicory, endive, great burdock and yacon provide insights into Asteraceae palaeo-polyploidization history and plant inulin production.</title>
        <authorList>
            <person name="Fan W."/>
            <person name="Wang S."/>
            <person name="Wang H."/>
            <person name="Wang A."/>
            <person name="Jiang F."/>
            <person name="Liu H."/>
            <person name="Zhao H."/>
            <person name="Xu D."/>
            <person name="Zhang Y."/>
        </authorList>
    </citation>
    <scope>NUCLEOTIDE SEQUENCE [LARGE SCALE GENOMIC DNA]</scope>
    <source>
        <strain evidence="2">cv. Yunnan</strain>
    </source>
</reference>
<dbReference type="Proteomes" id="UP001056120">
    <property type="component" value="Linkage Group LG15"/>
</dbReference>
<evidence type="ECO:0000313" key="1">
    <source>
        <dbReference type="EMBL" id="KAI3777027.1"/>
    </source>
</evidence>
<accession>A0ACB9G2L1</accession>
<dbReference type="EMBL" id="CM042032">
    <property type="protein sequence ID" value="KAI3777027.1"/>
    <property type="molecule type" value="Genomic_DNA"/>
</dbReference>